<name>A0A5B8M5T7_9MICO</name>
<comment type="similarity">
    <text evidence="1">Belongs to the thiolase-like superfamily. Chalcone/stilbene synthases family.</text>
</comment>
<dbReference type="EMBL" id="CP042305">
    <property type="protein sequence ID" value="QDZ15581.1"/>
    <property type="molecule type" value="Genomic_DNA"/>
</dbReference>
<keyword evidence="2" id="KW-0808">Transferase</keyword>
<dbReference type="CDD" id="cd00831">
    <property type="entry name" value="CHS_like"/>
    <property type="match status" value="1"/>
</dbReference>
<evidence type="ECO:0000313" key="8">
    <source>
        <dbReference type="Proteomes" id="UP000320216"/>
    </source>
</evidence>
<dbReference type="Gene3D" id="3.40.47.10">
    <property type="match status" value="2"/>
</dbReference>
<dbReference type="InterPro" id="IPR001099">
    <property type="entry name" value="Chalcone/stilbene_synt_N"/>
</dbReference>
<sequence length="371" mass="38907">MSRIVAAAPAVPAHRYTQAEITRVLEPLLTHDPARAALLRRFHASSGVQTRHLVMELERYAMLDSFHEANDLFISAGTELAEQATRRALDAAGIRPDEVDFVLFTSVTGVAAPSIDAQLAARVGMRRDVKRLPSFGLGCVAGAAGLARVHDYLVGHPHDVAVLVSVELCSLTVQRDDDSVANIVASGLFGDGAAAVVVVGDAVARERGLLGPDVVATRSSLYPQTEDVIGWDIGGTGFRIVLSAGVPDVIGRHFAADVHSVLRDNGLTVDDVATWLAHPGGPKVLQAFAASLGVADAVFDPSWRALAAEGNQSSAAVLGILADALERPAPGDIGLLFALGPGVTAELVLLRWPDALASDRQERSSPVRTAA</sequence>
<feature type="domain" description="Chalcone/stilbene synthase N-terminal" evidence="5">
    <location>
        <begin position="34"/>
        <end position="201"/>
    </location>
</feature>
<dbReference type="Pfam" id="PF00195">
    <property type="entry name" value="Chal_sti_synt_N"/>
    <property type="match status" value="1"/>
</dbReference>
<evidence type="ECO:0000313" key="7">
    <source>
        <dbReference type="EMBL" id="QDZ15581.1"/>
    </source>
</evidence>
<evidence type="ECO:0000256" key="4">
    <source>
        <dbReference type="PIRSR" id="PIRSR000451-1"/>
    </source>
</evidence>
<evidence type="ECO:0000259" key="5">
    <source>
        <dbReference type="Pfam" id="PF00195"/>
    </source>
</evidence>
<dbReference type="PANTHER" id="PTHR11877">
    <property type="entry name" value="HYDROXYMETHYLGLUTARYL-COA SYNTHASE"/>
    <property type="match status" value="1"/>
</dbReference>
<feature type="active site" description="Acyl-thioester intermediate" evidence="4">
    <location>
        <position position="139"/>
    </location>
</feature>
<dbReference type="InterPro" id="IPR016039">
    <property type="entry name" value="Thiolase-like"/>
</dbReference>
<protein>
    <submittedName>
        <fullName evidence="7">Type III polyketide synthase</fullName>
    </submittedName>
</protein>
<accession>A0A5B8M5T7</accession>
<gene>
    <name evidence="7" type="ORF">FPZ11_13165</name>
</gene>
<organism evidence="7 8">
    <name type="scientific">Humibacter ginsenosidimutans</name>
    <dbReference type="NCBI Taxonomy" id="2599293"/>
    <lineage>
        <taxon>Bacteria</taxon>
        <taxon>Bacillati</taxon>
        <taxon>Actinomycetota</taxon>
        <taxon>Actinomycetes</taxon>
        <taxon>Micrococcales</taxon>
        <taxon>Microbacteriaceae</taxon>
        <taxon>Humibacter</taxon>
    </lineage>
</organism>
<dbReference type="InterPro" id="IPR011141">
    <property type="entry name" value="Polyketide_synthase_type-III"/>
</dbReference>
<dbReference type="Pfam" id="PF02797">
    <property type="entry name" value="Chal_sti_synt_C"/>
    <property type="match status" value="1"/>
</dbReference>
<dbReference type="GO" id="GO:0030639">
    <property type="term" value="P:polyketide biosynthetic process"/>
    <property type="evidence" value="ECO:0007669"/>
    <property type="project" value="TreeGrafter"/>
</dbReference>
<evidence type="ECO:0000256" key="2">
    <source>
        <dbReference type="ARBA" id="ARBA00022679"/>
    </source>
</evidence>
<dbReference type="Proteomes" id="UP000320216">
    <property type="component" value="Chromosome"/>
</dbReference>
<evidence type="ECO:0000259" key="6">
    <source>
        <dbReference type="Pfam" id="PF02797"/>
    </source>
</evidence>
<dbReference type="KEGG" id="huw:FPZ11_13165"/>
<keyword evidence="8" id="KW-1185">Reference proteome</keyword>
<evidence type="ECO:0000256" key="3">
    <source>
        <dbReference type="ARBA" id="ARBA00023315"/>
    </source>
</evidence>
<dbReference type="AlphaFoldDB" id="A0A5B8M5T7"/>
<evidence type="ECO:0000256" key="1">
    <source>
        <dbReference type="ARBA" id="ARBA00005531"/>
    </source>
</evidence>
<dbReference type="PIRSF" id="PIRSF000451">
    <property type="entry name" value="PKS_III"/>
    <property type="match status" value="1"/>
</dbReference>
<reference evidence="7 8" key="1">
    <citation type="submission" date="2019-07" db="EMBL/GenBank/DDBJ databases">
        <title>Full genome sequence of Humibacter sp. WJ7-1.</title>
        <authorList>
            <person name="Im W.-T."/>
        </authorList>
    </citation>
    <scope>NUCLEOTIDE SEQUENCE [LARGE SCALE GENOMIC DNA]</scope>
    <source>
        <strain evidence="7 8">WJ7-1</strain>
    </source>
</reference>
<dbReference type="SUPFAM" id="SSF53901">
    <property type="entry name" value="Thiolase-like"/>
    <property type="match status" value="2"/>
</dbReference>
<dbReference type="OrthoDB" id="9786288at2"/>
<dbReference type="RefSeq" id="WP_146321603.1">
    <property type="nucleotide sequence ID" value="NZ_CP042305.1"/>
</dbReference>
<dbReference type="InterPro" id="IPR012328">
    <property type="entry name" value="Chalcone/stilbene_synt_C"/>
</dbReference>
<proteinExistence type="inferred from homology"/>
<dbReference type="GO" id="GO:0016747">
    <property type="term" value="F:acyltransferase activity, transferring groups other than amino-acyl groups"/>
    <property type="evidence" value="ECO:0007669"/>
    <property type="project" value="InterPro"/>
</dbReference>
<keyword evidence="3" id="KW-0012">Acyltransferase</keyword>
<dbReference type="PANTHER" id="PTHR11877:SF99">
    <property type="entry name" value="1,3,6,8-TETRAHYDROXYNAPHTHALENE SYNTHASE"/>
    <property type="match status" value="1"/>
</dbReference>
<feature type="domain" description="Chalcone/stilbene synthase C-terminal" evidence="6">
    <location>
        <begin position="216"/>
        <end position="351"/>
    </location>
</feature>